<gene>
    <name evidence="12" type="ORF">RN001_009230</name>
</gene>
<dbReference type="InterPro" id="IPR006075">
    <property type="entry name" value="Asn/Gln-tRNA_Trfase_suB/E_cat"/>
</dbReference>
<dbReference type="GO" id="GO:0050567">
    <property type="term" value="F:glutaminyl-tRNA synthase (glutamine-hydrolyzing) activity"/>
    <property type="evidence" value="ECO:0007669"/>
    <property type="project" value="UniProtKB-UniRule"/>
</dbReference>
<dbReference type="HAMAP" id="MF_00121">
    <property type="entry name" value="GatB"/>
    <property type="match status" value="1"/>
</dbReference>
<evidence type="ECO:0000256" key="8">
    <source>
        <dbReference type="ARBA" id="ARBA00047380"/>
    </source>
</evidence>
<dbReference type="InterPro" id="IPR018027">
    <property type="entry name" value="Asn/Gln_amidotransferase"/>
</dbReference>
<dbReference type="InterPro" id="IPR017959">
    <property type="entry name" value="Asn/Gln-tRNA_amidoTrfase_suB/E"/>
</dbReference>
<proteinExistence type="inferred from homology"/>
<dbReference type="Gene3D" id="1.10.150.380">
    <property type="entry name" value="GatB domain, N-terminal subdomain"/>
    <property type="match status" value="1"/>
</dbReference>
<comment type="catalytic activity">
    <reaction evidence="9 10">
        <text>L-glutamyl-tRNA(Gln) + L-glutamine + ATP + H2O = L-glutaminyl-tRNA(Gln) + L-glutamate + ADP + phosphate + H(+)</text>
        <dbReference type="Rhea" id="RHEA:17521"/>
        <dbReference type="Rhea" id="RHEA-COMP:9681"/>
        <dbReference type="Rhea" id="RHEA-COMP:9684"/>
        <dbReference type="ChEBI" id="CHEBI:15377"/>
        <dbReference type="ChEBI" id="CHEBI:15378"/>
        <dbReference type="ChEBI" id="CHEBI:29985"/>
        <dbReference type="ChEBI" id="CHEBI:30616"/>
        <dbReference type="ChEBI" id="CHEBI:43474"/>
        <dbReference type="ChEBI" id="CHEBI:58359"/>
        <dbReference type="ChEBI" id="CHEBI:78520"/>
        <dbReference type="ChEBI" id="CHEBI:78521"/>
        <dbReference type="ChEBI" id="CHEBI:456216"/>
    </reaction>
</comment>
<dbReference type="InterPro" id="IPR003789">
    <property type="entry name" value="Asn/Gln_tRNA_amidoTrase-B-like"/>
</dbReference>
<keyword evidence="13" id="KW-1185">Reference proteome</keyword>
<dbReference type="InterPro" id="IPR004413">
    <property type="entry name" value="GatB"/>
</dbReference>
<evidence type="ECO:0000256" key="2">
    <source>
        <dbReference type="ARBA" id="ARBA00011123"/>
    </source>
</evidence>
<dbReference type="InterPro" id="IPR042114">
    <property type="entry name" value="GatB_C_1"/>
</dbReference>
<dbReference type="PANTHER" id="PTHR11659">
    <property type="entry name" value="GLUTAMYL-TRNA GLN AMIDOTRANSFERASE SUBUNIT B MITOCHONDRIAL AND PROKARYOTIC PET112-RELATED"/>
    <property type="match status" value="1"/>
</dbReference>
<keyword evidence="3 10" id="KW-0436">Ligase</keyword>
<evidence type="ECO:0000256" key="9">
    <source>
        <dbReference type="ARBA" id="ARBA00047913"/>
    </source>
</evidence>
<dbReference type="SUPFAM" id="SSF89095">
    <property type="entry name" value="GatB/YqeY motif"/>
    <property type="match status" value="1"/>
</dbReference>
<dbReference type="NCBIfam" id="NF004012">
    <property type="entry name" value="PRK05477.1-2"/>
    <property type="match status" value="1"/>
</dbReference>
<dbReference type="GO" id="GO:0005739">
    <property type="term" value="C:mitochondrion"/>
    <property type="evidence" value="ECO:0007669"/>
    <property type="project" value="UniProtKB-SubCell"/>
</dbReference>
<comment type="similarity">
    <text evidence="1 10">Belongs to the GatB/GatE family. GatB subfamily.</text>
</comment>
<reference evidence="13" key="1">
    <citation type="submission" date="2023-01" db="EMBL/GenBank/DDBJ databases">
        <title>Key to firefly adult light organ development and bioluminescence: homeobox transcription factors regulate luciferase expression and transportation to peroxisome.</title>
        <authorList>
            <person name="Fu X."/>
        </authorList>
    </citation>
    <scope>NUCLEOTIDE SEQUENCE [LARGE SCALE GENOMIC DNA]</scope>
</reference>
<keyword evidence="4 10" id="KW-0547">Nucleotide-binding</keyword>
<evidence type="ECO:0000313" key="12">
    <source>
        <dbReference type="EMBL" id="KAK4876724.1"/>
    </source>
</evidence>
<accession>A0AAN7PTJ6</accession>
<evidence type="ECO:0000256" key="4">
    <source>
        <dbReference type="ARBA" id="ARBA00022741"/>
    </source>
</evidence>
<comment type="subcellular location">
    <subcellularLocation>
        <location evidence="10">Mitochondrion</location>
    </subcellularLocation>
</comment>
<dbReference type="GO" id="GO:0032543">
    <property type="term" value="P:mitochondrial translation"/>
    <property type="evidence" value="ECO:0007669"/>
    <property type="project" value="UniProtKB-UniRule"/>
</dbReference>
<comment type="subunit">
    <text evidence="2">Heterotrimer of A, B and C subunits.</text>
</comment>
<dbReference type="InterPro" id="IPR014746">
    <property type="entry name" value="Gln_synth/guanido_kin_cat_dom"/>
</dbReference>
<dbReference type="EMBL" id="JARPUR010000004">
    <property type="protein sequence ID" value="KAK4876724.1"/>
    <property type="molecule type" value="Genomic_DNA"/>
</dbReference>
<dbReference type="GO" id="GO:0030956">
    <property type="term" value="C:glutamyl-tRNA(Gln) amidotransferase complex"/>
    <property type="evidence" value="ECO:0007669"/>
    <property type="project" value="UniProtKB-UniRule"/>
</dbReference>
<comment type="subunit">
    <text evidence="10">Subunit of the heterotrimeric GatCAB amidotransferase (AdT) complex, composed of A, B and C subunits.</text>
</comment>
<dbReference type="Pfam" id="PF02934">
    <property type="entry name" value="GatB_N"/>
    <property type="match status" value="1"/>
</dbReference>
<dbReference type="NCBIfam" id="TIGR00133">
    <property type="entry name" value="gatB"/>
    <property type="match status" value="1"/>
</dbReference>
<comment type="function">
    <text evidence="10">Allows the formation of correctly charged Gln-tRNA(Gln) through the transamidation of misacylated Glu-tRNA(Gln) in the mitochondria. The reaction takes place in the presence of glutamine and ATP through an activated gamma-phospho-Glu-tRNA(Gln).</text>
</comment>
<keyword evidence="10" id="KW-0496">Mitochondrion</keyword>
<dbReference type="GO" id="GO:0070681">
    <property type="term" value="P:glutaminyl-tRNAGln biosynthesis via transamidation"/>
    <property type="evidence" value="ECO:0007669"/>
    <property type="project" value="UniProtKB-UniRule"/>
</dbReference>
<dbReference type="GO" id="GO:0005524">
    <property type="term" value="F:ATP binding"/>
    <property type="evidence" value="ECO:0007669"/>
    <property type="project" value="UniProtKB-KW"/>
</dbReference>
<evidence type="ECO:0000256" key="5">
    <source>
        <dbReference type="ARBA" id="ARBA00022840"/>
    </source>
</evidence>
<comment type="caution">
    <text evidence="12">The sequence shown here is derived from an EMBL/GenBank/DDBJ whole genome shotgun (WGS) entry which is preliminary data.</text>
</comment>
<dbReference type="SMART" id="SM00845">
    <property type="entry name" value="GatB_Yqey"/>
    <property type="match status" value="1"/>
</dbReference>
<organism evidence="12 13">
    <name type="scientific">Aquatica leii</name>
    <dbReference type="NCBI Taxonomy" id="1421715"/>
    <lineage>
        <taxon>Eukaryota</taxon>
        <taxon>Metazoa</taxon>
        <taxon>Ecdysozoa</taxon>
        <taxon>Arthropoda</taxon>
        <taxon>Hexapoda</taxon>
        <taxon>Insecta</taxon>
        <taxon>Pterygota</taxon>
        <taxon>Neoptera</taxon>
        <taxon>Endopterygota</taxon>
        <taxon>Coleoptera</taxon>
        <taxon>Polyphaga</taxon>
        <taxon>Elateriformia</taxon>
        <taxon>Elateroidea</taxon>
        <taxon>Lampyridae</taxon>
        <taxon>Luciolinae</taxon>
        <taxon>Aquatica</taxon>
    </lineage>
</organism>
<evidence type="ECO:0000256" key="6">
    <source>
        <dbReference type="ARBA" id="ARBA00022917"/>
    </source>
</evidence>
<keyword evidence="5 10" id="KW-0067">ATP-binding</keyword>
<dbReference type="InterPro" id="IPR023168">
    <property type="entry name" value="GatB_Yqey_C_2"/>
</dbReference>
<dbReference type="SUPFAM" id="SSF55931">
    <property type="entry name" value="Glutamine synthetase/guanido kinase"/>
    <property type="match status" value="1"/>
</dbReference>
<protein>
    <recommendedName>
        <fullName evidence="10">Glutamyl-tRNA(Gln) amidotransferase subunit B, mitochondrial</fullName>
        <shortName evidence="10">Glu-AdT subunit B</shortName>
        <ecNumber evidence="10">6.3.5.-</ecNumber>
    </recommendedName>
</protein>
<evidence type="ECO:0000256" key="3">
    <source>
        <dbReference type="ARBA" id="ARBA00022598"/>
    </source>
</evidence>
<evidence type="ECO:0000256" key="7">
    <source>
        <dbReference type="ARBA" id="ARBA00024799"/>
    </source>
</evidence>
<dbReference type="AlphaFoldDB" id="A0AAN7PTJ6"/>
<evidence type="ECO:0000256" key="10">
    <source>
        <dbReference type="HAMAP-Rule" id="MF_03147"/>
    </source>
</evidence>
<dbReference type="Gene3D" id="1.10.10.410">
    <property type="match status" value="1"/>
</dbReference>
<dbReference type="Proteomes" id="UP001353858">
    <property type="component" value="Unassembled WGS sequence"/>
</dbReference>
<dbReference type="PANTHER" id="PTHR11659:SF0">
    <property type="entry name" value="GLUTAMYL-TRNA(GLN) AMIDOTRANSFERASE SUBUNIT B, MITOCHONDRIAL"/>
    <property type="match status" value="1"/>
</dbReference>
<name>A0AAN7PTJ6_9COLE</name>
<feature type="domain" description="Asn/Gln amidotransferase" evidence="11">
    <location>
        <begin position="360"/>
        <end position="509"/>
    </location>
</feature>
<comment type="catalytic activity">
    <reaction evidence="8">
        <text>L-aspartyl-tRNA(Asn) + L-glutamine + ATP + H2O = L-asparaginyl-tRNA(Asn) + L-glutamate + ADP + phosphate + 2 H(+)</text>
        <dbReference type="Rhea" id="RHEA:14513"/>
        <dbReference type="Rhea" id="RHEA-COMP:9674"/>
        <dbReference type="Rhea" id="RHEA-COMP:9677"/>
        <dbReference type="ChEBI" id="CHEBI:15377"/>
        <dbReference type="ChEBI" id="CHEBI:15378"/>
        <dbReference type="ChEBI" id="CHEBI:29985"/>
        <dbReference type="ChEBI" id="CHEBI:30616"/>
        <dbReference type="ChEBI" id="CHEBI:43474"/>
        <dbReference type="ChEBI" id="CHEBI:58359"/>
        <dbReference type="ChEBI" id="CHEBI:78515"/>
        <dbReference type="ChEBI" id="CHEBI:78516"/>
        <dbReference type="ChEBI" id="CHEBI:456216"/>
    </reaction>
</comment>
<comment type="function">
    <text evidence="7">Allows the formation of correctly charged Asn-tRNA(Asn) or Gln-tRNA(Gln) through the transamidation of misacylated Asp-tRNA(Asn) or Glu-tRNA(Gln) in organisms which lack either or both of asparaginyl-tRNA or glutaminyl-tRNA synthetases. The reaction takes place in the presence of glutamine and ATP through an activated phospho-Asp-tRNA(Asn) or phospho-Glu-tRNA(Gln).</text>
</comment>
<sequence>MFLNRKLYDIFLVRTSSTKAYKSKWKSVVGLEVHAQIQSQSKLFSAAGTRFASGVNQNVSLFDAATPGTLPVLNKRCVEAGVLTALALNCRVNAVSMFDRKHYFYSDLPAGYQITQQRSPLANDGLLEFHVYTPGVHKTPYVKKSKIKQIQLEQDSGKSLHDDDRSLVDLNRAGIPLMEIVFEPDLGDGEEAAALIKELVVILQRLNTCSCKMEEGALRVDANVSIHKPNDSLGVRTEIKNIGSVRAVAGAITYEIKRQIAVLERGGTITNETRSWNSISKVTVPMRDKEEKQDYRYMPEPNLPPLYLAIGPSNWGCLNVDNLKASIPELPNETRNRLKNDYNLTPEQAVILVNESKLLDIFNETVLRMKLNAKLMANILINDFLSLIHKEKKVLEDITIPVEFLAETVMLLQKSAINRKTAQLLLKEMLSLPKDTPSEIVRSRGWYQITNEEELRTICKTVIKENPKILNQYLNGKLIVFDAFLGKIVAKSEGKADMSQVPSILKEVLKELKK</sequence>
<keyword evidence="6 10" id="KW-0648">Protein biosynthesis</keyword>
<evidence type="ECO:0000256" key="1">
    <source>
        <dbReference type="ARBA" id="ARBA00005306"/>
    </source>
</evidence>
<dbReference type="EC" id="6.3.5.-" evidence="10"/>
<dbReference type="NCBIfam" id="NF004014">
    <property type="entry name" value="PRK05477.1-4"/>
    <property type="match status" value="1"/>
</dbReference>
<dbReference type="Pfam" id="PF02637">
    <property type="entry name" value="GatB_Yqey"/>
    <property type="match status" value="1"/>
</dbReference>
<evidence type="ECO:0000259" key="11">
    <source>
        <dbReference type="SMART" id="SM00845"/>
    </source>
</evidence>
<evidence type="ECO:0000313" key="13">
    <source>
        <dbReference type="Proteomes" id="UP001353858"/>
    </source>
</evidence>